<dbReference type="GO" id="GO:0005886">
    <property type="term" value="C:plasma membrane"/>
    <property type="evidence" value="ECO:0007669"/>
    <property type="project" value="TreeGrafter"/>
</dbReference>
<dbReference type="RefSeq" id="WP_142087731.1">
    <property type="nucleotide sequence ID" value="NZ_SZUV01000001.1"/>
</dbReference>
<protein>
    <recommendedName>
        <fullName evidence="4">DUF445 domain-containing protein</fullName>
    </recommendedName>
</protein>
<dbReference type="InterPro" id="IPR007383">
    <property type="entry name" value="DUF445"/>
</dbReference>
<dbReference type="Proteomes" id="UP000315403">
    <property type="component" value="Unassembled WGS sequence"/>
</dbReference>
<evidence type="ECO:0008006" key="4">
    <source>
        <dbReference type="Google" id="ProtNLM"/>
    </source>
</evidence>
<name>A0A543Q5Q3_ACITH</name>
<dbReference type="PANTHER" id="PTHR38442">
    <property type="entry name" value="INNER MEMBRANE PROTEIN-RELATED"/>
    <property type="match status" value="1"/>
</dbReference>
<dbReference type="AlphaFoldDB" id="A0A543Q5Q3"/>
<feature type="transmembrane region" description="Helical" evidence="1">
    <location>
        <begin position="30"/>
        <end position="47"/>
    </location>
</feature>
<comment type="caution">
    <text evidence="2">The sequence shown here is derived from an EMBL/GenBank/DDBJ whole genome shotgun (WGS) entry which is preliminary data.</text>
</comment>
<accession>A0A543Q5Q3</accession>
<keyword evidence="1" id="KW-0812">Transmembrane</keyword>
<organism evidence="2 3">
    <name type="scientific">Acidithiobacillus thiooxidans ATCC 19377</name>
    <dbReference type="NCBI Taxonomy" id="637390"/>
    <lineage>
        <taxon>Bacteria</taxon>
        <taxon>Pseudomonadati</taxon>
        <taxon>Pseudomonadota</taxon>
        <taxon>Acidithiobacillia</taxon>
        <taxon>Acidithiobacillales</taxon>
        <taxon>Acidithiobacillaceae</taxon>
        <taxon>Acidithiobacillus</taxon>
    </lineage>
</organism>
<sequence length="442" mass="49945">MIADNNEPPKTLLNPRPGERLQKLQVMRRWALFLLLLALLLFLFSASQGFSGLWAWTGAFSEAAMVGGLADWFAVVALFRHPLGLPIPHTAILPRNKARLAKRLATFIRDHFLESEAIVRLLRRADPATWLAQWLIQPESSHLLARQLTSLLQKALALSDDQELRIALRSALGRQLQRVDGARWMGNILALLTEDHRHQALLEDGIQRLREWLDGEETQGLLAEQIAAILKRAYPTLFSWMSALMDPATLSDNLARNLVKAAHQLLQEIEDDPEHPRRLAFDRWMADAIVRLRTDARFQERIQRWQNGLISHPAVQEYADGLLRDLRTWLDHDLGSPDSRLQGQIQVLAGQLGTFLAEQAVLREAINDYLENSARRLAPAMRDGLAQHIEKTIQDWPEKDMIRLLEEGVGTDLQYIRVNGTLVGGLVGVLIHALALAVPLLI</sequence>
<keyword evidence="1" id="KW-0472">Membrane</keyword>
<feature type="transmembrane region" description="Helical" evidence="1">
    <location>
        <begin position="422"/>
        <end position="441"/>
    </location>
</feature>
<dbReference type="PANTHER" id="PTHR38442:SF1">
    <property type="entry name" value="INNER MEMBRANE PROTEIN"/>
    <property type="match status" value="1"/>
</dbReference>
<gene>
    <name evidence="2" type="primary">yjiN</name>
    <name evidence="2" type="ORF">DLNHIDIE_01532</name>
</gene>
<reference evidence="2 3" key="1">
    <citation type="submission" date="2019-03" db="EMBL/GenBank/DDBJ databases">
        <title>New insights into Acidothiobacillus thiooxidans sulfur metabolism through coupled gene expression, solution geochemistry, microscopy and spectroscopy analyses.</title>
        <authorList>
            <person name="Camacho D."/>
            <person name="Frazao R."/>
            <person name="Fouillen A."/>
            <person name="Nanci A."/>
            <person name="Lang B.F."/>
            <person name="Apte S.C."/>
            <person name="Baron C."/>
            <person name="Warren L.A."/>
        </authorList>
    </citation>
    <scope>NUCLEOTIDE SEQUENCE [LARGE SCALE GENOMIC DNA]</scope>
    <source>
        <strain evidence="2 3">ATCC 19377</strain>
    </source>
</reference>
<keyword evidence="1" id="KW-1133">Transmembrane helix</keyword>
<dbReference type="EMBL" id="SZUV01000001">
    <property type="protein sequence ID" value="TQN51655.1"/>
    <property type="molecule type" value="Genomic_DNA"/>
</dbReference>
<dbReference type="Pfam" id="PF04286">
    <property type="entry name" value="DUF445"/>
    <property type="match status" value="1"/>
</dbReference>
<evidence type="ECO:0000313" key="3">
    <source>
        <dbReference type="Proteomes" id="UP000315403"/>
    </source>
</evidence>
<proteinExistence type="predicted"/>
<evidence type="ECO:0000313" key="2">
    <source>
        <dbReference type="EMBL" id="TQN51655.1"/>
    </source>
</evidence>
<evidence type="ECO:0000256" key="1">
    <source>
        <dbReference type="SAM" id="Phobius"/>
    </source>
</evidence>